<feature type="transmembrane region" description="Helical" evidence="6">
    <location>
        <begin position="6"/>
        <end position="27"/>
    </location>
</feature>
<sequence length="245" mass="27919">METLRLLTLPSFFLMFTTLYLLGYTKIFRKWAGLSRPEASSCFLSLAHGTPAVLLATFSLLHSKPPSNFASPNTPFQNTVLEFSMAYFFTDLFHYLLFVPTDHIFIAHHVATLYVFFTCRYIVHHGAFPILVLLILAEVTSACQNAWSLTGFRRVDSPGAARVHESLSPLFYGFYSVVRGLLGPFFVYKMGLFYLSGVNGIPQWAWVSWMGVIVSAISLSILWVLNLWIGLWRERSKKRKMRKLG</sequence>
<dbReference type="InterPro" id="IPR040327">
    <property type="entry name" value="At5g14285-like"/>
</dbReference>
<feature type="transmembrane region" description="Helical" evidence="6">
    <location>
        <begin position="208"/>
        <end position="232"/>
    </location>
</feature>
<feature type="transmembrane region" description="Helical" evidence="6">
    <location>
        <begin position="129"/>
        <end position="149"/>
    </location>
</feature>
<dbReference type="SMART" id="SM00724">
    <property type="entry name" value="TLC"/>
    <property type="match status" value="1"/>
</dbReference>
<evidence type="ECO:0000313" key="8">
    <source>
        <dbReference type="EMBL" id="PSS26935.1"/>
    </source>
</evidence>
<comment type="subcellular location">
    <subcellularLocation>
        <location evidence="1">Membrane</location>
        <topology evidence="1">Multi-pass membrane protein</topology>
    </subcellularLocation>
</comment>
<feature type="domain" description="TLC" evidence="7">
    <location>
        <begin position="34"/>
        <end position="236"/>
    </location>
</feature>
<keyword evidence="9" id="KW-1185">Reference proteome</keyword>
<evidence type="ECO:0000256" key="6">
    <source>
        <dbReference type="SAM" id="Phobius"/>
    </source>
</evidence>
<dbReference type="PANTHER" id="PTHR31766:SF8">
    <property type="entry name" value="TLC DOMAIN-CONTAINING PROTEIN"/>
    <property type="match status" value="1"/>
</dbReference>
<accession>A0A2R6REE2</accession>
<dbReference type="Proteomes" id="UP000241394">
    <property type="component" value="Chromosome LG7"/>
</dbReference>
<evidence type="ECO:0000256" key="5">
    <source>
        <dbReference type="PROSITE-ProRule" id="PRU00205"/>
    </source>
</evidence>
<keyword evidence="3 6" id="KW-1133">Transmembrane helix</keyword>
<dbReference type="PROSITE" id="PS50922">
    <property type="entry name" value="TLC"/>
    <property type="match status" value="1"/>
</dbReference>
<name>A0A2R6REE2_ACTCC</name>
<dbReference type="Gramene" id="PSS26935">
    <property type="protein sequence ID" value="PSS26935"/>
    <property type="gene ID" value="CEY00_Acc08232"/>
</dbReference>
<dbReference type="OMA" id="AWVSWMV"/>
<dbReference type="InterPro" id="IPR006634">
    <property type="entry name" value="TLC-dom"/>
</dbReference>
<keyword evidence="4 5" id="KW-0472">Membrane</keyword>
<dbReference type="STRING" id="1590841.A0A2R6REE2"/>
<evidence type="ECO:0000259" key="7">
    <source>
        <dbReference type="PROSITE" id="PS50922"/>
    </source>
</evidence>
<dbReference type="PANTHER" id="PTHR31766">
    <property type="entry name" value="GLABROUS1 ENHANCER-BINDING PROTEIN-LIKE 2"/>
    <property type="match status" value="1"/>
</dbReference>
<keyword evidence="2 5" id="KW-0812">Transmembrane</keyword>
<feature type="transmembrane region" description="Helical" evidence="6">
    <location>
        <begin position="105"/>
        <end position="123"/>
    </location>
</feature>
<proteinExistence type="predicted"/>
<dbReference type="AlphaFoldDB" id="A0A2R6REE2"/>
<dbReference type="EMBL" id="NKQK01000007">
    <property type="protein sequence ID" value="PSS26935.1"/>
    <property type="molecule type" value="Genomic_DNA"/>
</dbReference>
<comment type="caution">
    <text evidence="8">The sequence shown here is derived from an EMBL/GenBank/DDBJ whole genome shotgun (WGS) entry which is preliminary data.</text>
</comment>
<dbReference type="OrthoDB" id="204175at2759"/>
<protein>
    <submittedName>
        <fullName evidence="8">TLC domain-containing protein</fullName>
    </submittedName>
</protein>
<evidence type="ECO:0000256" key="1">
    <source>
        <dbReference type="ARBA" id="ARBA00004141"/>
    </source>
</evidence>
<reference evidence="8 9" key="1">
    <citation type="submission" date="2017-07" db="EMBL/GenBank/DDBJ databases">
        <title>An improved, manually edited Actinidia chinensis var. chinensis (kiwifruit) genome highlights the challenges associated with draft genomes and gene prediction in plants.</title>
        <authorList>
            <person name="Pilkington S."/>
            <person name="Crowhurst R."/>
            <person name="Hilario E."/>
            <person name="Nardozza S."/>
            <person name="Fraser L."/>
            <person name="Peng Y."/>
            <person name="Gunaseelan K."/>
            <person name="Simpson R."/>
            <person name="Tahir J."/>
            <person name="Deroles S."/>
            <person name="Templeton K."/>
            <person name="Luo Z."/>
            <person name="Davy M."/>
            <person name="Cheng C."/>
            <person name="Mcneilage M."/>
            <person name="Scaglione D."/>
            <person name="Liu Y."/>
            <person name="Zhang Q."/>
            <person name="Datson P."/>
            <person name="De Silva N."/>
            <person name="Gardiner S."/>
            <person name="Bassett H."/>
            <person name="Chagne D."/>
            <person name="Mccallum J."/>
            <person name="Dzierzon H."/>
            <person name="Deng C."/>
            <person name="Wang Y.-Y."/>
            <person name="Barron N."/>
            <person name="Manako K."/>
            <person name="Bowen J."/>
            <person name="Foster T."/>
            <person name="Erridge Z."/>
            <person name="Tiffin H."/>
            <person name="Waite C."/>
            <person name="Davies K."/>
            <person name="Grierson E."/>
            <person name="Laing W."/>
            <person name="Kirk R."/>
            <person name="Chen X."/>
            <person name="Wood M."/>
            <person name="Montefiori M."/>
            <person name="Brummell D."/>
            <person name="Schwinn K."/>
            <person name="Catanach A."/>
            <person name="Fullerton C."/>
            <person name="Li D."/>
            <person name="Meiyalaghan S."/>
            <person name="Nieuwenhuizen N."/>
            <person name="Read N."/>
            <person name="Prakash R."/>
            <person name="Hunter D."/>
            <person name="Zhang H."/>
            <person name="Mckenzie M."/>
            <person name="Knabel M."/>
            <person name="Harris A."/>
            <person name="Allan A."/>
            <person name="Chen A."/>
            <person name="Janssen B."/>
            <person name="Plunkett B."/>
            <person name="Dwamena C."/>
            <person name="Voogd C."/>
            <person name="Leif D."/>
            <person name="Lafferty D."/>
            <person name="Souleyre E."/>
            <person name="Varkonyi-Gasic E."/>
            <person name="Gambi F."/>
            <person name="Hanley J."/>
            <person name="Yao J.-L."/>
            <person name="Cheung J."/>
            <person name="David K."/>
            <person name="Warren B."/>
            <person name="Marsh K."/>
            <person name="Snowden K."/>
            <person name="Lin-Wang K."/>
            <person name="Brian L."/>
            <person name="Martinez-Sanchez M."/>
            <person name="Wang M."/>
            <person name="Ileperuma N."/>
            <person name="Macnee N."/>
            <person name="Campin R."/>
            <person name="Mcatee P."/>
            <person name="Drummond R."/>
            <person name="Espley R."/>
            <person name="Ireland H."/>
            <person name="Wu R."/>
            <person name="Atkinson R."/>
            <person name="Karunairetnam S."/>
            <person name="Bulley S."/>
            <person name="Chunkath S."/>
            <person name="Hanley Z."/>
            <person name="Storey R."/>
            <person name="Thrimawithana A."/>
            <person name="Thomson S."/>
            <person name="David C."/>
            <person name="Testolin R."/>
        </authorList>
    </citation>
    <scope>NUCLEOTIDE SEQUENCE [LARGE SCALE GENOMIC DNA]</scope>
    <source>
        <strain evidence="9">cv. Red5</strain>
        <tissue evidence="8">Young leaf</tissue>
    </source>
</reference>
<evidence type="ECO:0000256" key="3">
    <source>
        <dbReference type="ARBA" id="ARBA00022989"/>
    </source>
</evidence>
<gene>
    <name evidence="8" type="ORF">CEY00_Acc08232</name>
</gene>
<evidence type="ECO:0000313" key="9">
    <source>
        <dbReference type="Proteomes" id="UP000241394"/>
    </source>
</evidence>
<dbReference type="Pfam" id="PF03798">
    <property type="entry name" value="TRAM_LAG1_CLN8"/>
    <property type="match status" value="1"/>
</dbReference>
<dbReference type="InParanoid" id="A0A2R6REE2"/>
<reference evidence="9" key="2">
    <citation type="journal article" date="2018" name="BMC Genomics">
        <title>A manually annotated Actinidia chinensis var. chinensis (kiwifruit) genome highlights the challenges associated with draft genomes and gene prediction in plants.</title>
        <authorList>
            <person name="Pilkington S.M."/>
            <person name="Crowhurst R."/>
            <person name="Hilario E."/>
            <person name="Nardozza S."/>
            <person name="Fraser L."/>
            <person name="Peng Y."/>
            <person name="Gunaseelan K."/>
            <person name="Simpson R."/>
            <person name="Tahir J."/>
            <person name="Deroles S.C."/>
            <person name="Templeton K."/>
            <person name="Luo Z."/>
            <person name="Davy M."/>
            <person name="Cheng C."/>
            <person name="McNeilage M."/>
            <person name="Scaglione D."/>
            <person name="Liu Y."/>
            <person name="Zhang Q."/>
            <person name="Datson P."/>
            <person name="De Silva N."/>
            <person name="Gardiner S.E."/>
            <person name="Bassett H."/>
            <person name="Chagne D."/>
            <person name="McCallum J."/>
            <person name="Dzierzon H."/>
            <person name="Deng C."/>
            <person name="Wang Y.Y."/>
            <person name="Barron L."/>
            <person name="Manako K."/>
            <person name="Bowen J."/>
            <person name="Foster T.M."/>
            <person name="Erridge Z.A."/>
            <person name="Tiffin H."/>
            <person name="Waite C.N."/>
            <person name="Davies K.M."/>
            <person name="Grierson E.P."/>
            <person name="Laing W.A."/>
            <person name="Kirk R."/>
            <person name="Chen X."/>
            <person name="Wood M."/>
            <person name="Montefiori M."/>
            <person name="Brummell D.A."/>
            <person name="Schwinn K.E."/>
            <person name="Catanach A."/>
            <person name="Fullerton C."/>
            <person name="Li D."/>
            <person name="Meiyalaghan S."/>
            <person name="Nieuwenhuizen N."/>
            <person name="Read N."/>
            <person name="Prakash R."/>
            <person name="Hunter D."/>
            <person name="Zhang H."/>
            <person name="McKenzie M."/>
            <person name="Knabel M."/>
            <person name="Harris A."/>
            <person name="Allan A.C."/>
            <person name="Gleave A."/>
            <person name="Chen A."/>
            <person name="Janssen B.J."/>
            <person name="Plunkett B."/>
            <person name="Ampomah-Dwamena C."/>
            <person name="Voogd C."/>
            <person name="Leif D."/>
            <person name="Lafferty D."/>
            <person name="Souleyre E.J.F."/>
            <person name="Varkonyi-Gasic E."/>
            <person name="Gambi F."/>
            <person name="Hanley J."/>
            <person name="Yao J.L."/>
            <person name="Cheung J."/>
            <person name="David K.M."/>
            <person name="Warren B."/>
            <person name="Marsh K."/>
            <person name="Snowden K.C."/>
            <person name="Lin-Wang K."/>
            <person name="Brian L."/>
            <person name="Martinez-Sanchez M."/>
            <person name="Wang M."/>
            <person name="Ileperuma N."/>
            <person name="Macnee N."/>
            <person name="Campin R."/>
            <person name="McAtee P."/>
            <person name="Drummond R.S.M."/>
            <person name="Espley R.V."/>
            <person name="Ireland H.S."/>
            <person name="Wu R."/>
            <person name="Atkinson R.G."/>
            <person name="Karunairetnam S."/>
            <person name="Bulley S."/>
            <person name="Chunkath S."/>
            <person name="Hanley Z."/>
            <person name="Storey R."/>
            <person name="Thrimawithana A.H."/>
            <person name="Thomson S."/>
            <person name="David C."/>
            <person name="Testolin R."/>
            <person name="Huang H."/>
            <person name="Hellens R.P."/>
            <person name="Schaffer R.J."/>
        </authorList>
    </citation>
    <scope>NUCLEOTIDE SEQUENCE [LARGE SCALE GENOMIC DNA]</scope>
    <source>
        <strain evidence="9">cv. Red5</strain>
    </source>
</reference>
<feature type="transmembrane region" description="Helical" evidence="6">
    <location>
        <begin position="170"/>
        <end position="188"/>
    </location>
</feature>
<evidence type="ECO:0000256" key="4">
    <source>
        <dbReference type="ARBA" id="ARBA00023136"/>
    </source>
</evidence>
<evidence type="ECO:0000256" key="2">
    <source>
        <dbReference type="ARBA" id="ARBA00022692"/>
    </source>
</evidence>
<organism evidence="8 9">
    <name type="scientific">Actinidia chinensis var. chinensis</name>
    <name type="common">Chinese soft-hair kiwi</name>
    <dbReference type="NCBI Taxonomy" id="1590841"/>
    <lineage>
        <taxon>Eukaryota</taxon>
        <taxon>Viridiplantae</taxon>
        <taxon>Streptophyta</taxon>
        <taxon>Embryophyta</taxon>
        <taxon>Tracheophyta</taxon>
        <taxon>Spermatophyta</taxon>
        <taxon>Magnoliopsida</taxon>
        <taxon>eudicotyledons</taxon>
        <taxon>Gunneridae</taxon>
        <taxon>Pentapetalae</taxon>
        <taxon>asterids</taxon>
        <taxon>Ericales</taxon>
        <taxon>Actinidiaceae</taxon>
        <taxon>Actinidia</taxon>
    </lineage>
</organism>
<dbReference type="GO" id="GO:0016020">
    <property type="term" value="C:membrane"/>
    <property type="evidence" value="ECO:0007669"/>
    <property type="project" value="UniProtKB-SubCell"/>
</dbReference>